<evidence type="ECO:0000256" key="2">
    <source>
        <dbReference type="SAM" id="Phobius"/>
    </source>
</evidence>
<reference evidence="3" key="1">
    <citation type="journal article" date="2020" name="Nature">
        <title>Giant virus diversity and host interactions through global metagenomics.</title>
        <authorList>
            <person name="Schulz F."/>
            <person name="Roux S."/>
            <person name="Paez-Espino D."/>
            <person name="Jungbluth S."/>
            <person name="Walsh D.A."/>
            <person name="Denef V.J."/>
            <person name="McMahon K.D."/>
            <person name="Konstantinidis K.T."/>
            <person name="Eloe-Fadrosh E.A."/>
            <person name="Kyrpides N.C."/>
            <person name="Woyke T."/>
        </authorList>
    </citation>
    <scope>NUCLEOTIDE SEQUENCE</scope>
    <source>
        <strain evidence="3">GVMAG-M-3300021375-17</strain>
    </source>
</reference>
<protein>
    <submittedName>
        <fullName evidence="3">Uncharacterized protein</fullName>
    </submittedName>
</protein>
<name>A0A6C0CP26_9ZZZZ</name>
<evidence type="ECO:0000313" key="3">
    <source>
        <dbReference type="EMBL" id="QHT05434.1"/>
    </source>
</evidence>
<dbReference type="AlphaFoldDB" id="A0A6C0CP26"/>
<feature type="region of interest" description="Disordered" evidence="1">
    <location>
        <begin position="107"/>
        <end position="145"/>
    </location>
</feature>
<keyword evidence="2" id="KW-0472">Membrane</keyword>
<feature type="compositionally biased region" description="Acidic residues" evidence="1">
    <location>
        <begin position="108"/>
        <end position="145"/>
    </location>
</feature>
<keyword evidence="2" id="KW-0812">Transmembrane</keyword>
<feature type="transmembrane region" description="Helical" evidence="2">
    <location>
        <begin position="21"/>
        <end position="40"/>
    </location>
</feature>
<dbReference type="EMBL" id="MN739454">
    <property type="protein sequence ID" value="QHT05434.1"/>
    <property type="molecule type" value="Genomic_DNA"/>
</dbReference>
<proteinExistence type="predicted"/>
<sequence>MKSFFQKKDLTQMSKALLHNRFILYFIFILAIGNIFHFTFSYDLTSVGVFIAAGLLTSFFSKNMIVILVIAMVVANIFRYGNRDSEGFRSKKDGLETSIDEAFKEVMDELENEEDEDEDEDEDMDEDEDEDEDMDEDIMEDEDME</sequence>
<keyword evidence="2" id="KW-1133">Transmembrane helix</keyword>
<accession>A0A6C0CP26</accession>
<organism evidence="3">
    <name type="scientific">viral metagenome</name>
    <dbReference type="NCBI Taxonomy" id="1070528"/>
    <lineage>
        <taxon>unclassified sequences</taxon>
        <taxon>metagenomes</taxon>
        <taxon>organismal metagenomes</taxon>
    </lineage>
</organism>
<evidence type="ECO:0000256" key="1">
    <source>
        <dbReference type="SAM" id="MobiDB-lite"/>
    </source>
</evidence>
<feature type="transmembrane region" description="Helical" evidence="2">
    <location>
        <begin position="60"/>
        <end position="81"/>
    </location>
</feature>